<proteinExistence type="predicted"/>
<keyword evidence="1" id="KW-0732">Signal</keyword>
<evidence type="ECO:0000313" key="3">
    <source>
        <dbReference type="EMBL" id="HIW88077.1"/>
    </source>
</evidence>
<dbReference type="EMBL" id="DXGG01000232">
    <property type="protein sequence ID" value="HIW88077.1"/>
    <property type="molecule type" value="Genomic_DNA"/>
</dbReference>
<organism evidence="3 4">
    <name type="scientific">Candidatus Onthomorpha intestinigallinarum</name>
    <dbReference type="NCBI Taxonomy" id="2840880"/>
    <lineage>
        <taxon>Bacteria</taxon>
        <taxon>Pseudomonadati</taxon>
        <taxon>Bacteroidota</taxon>
        <taxon>Bacteroidia</taxon>
        <taxon>Bacteroidales</taxon>
        <taxon>Candidatus Onthomorpha</taxon>
    </lineage>
</organism>
<comment type="caution">
    <text evidence="3">The sequence shown here is derived from an EMBL/GenBank/DDBJ whole genome shotgun (WGS) entry which is preliminary data.</text>
</comment>
<evidence type="ECO:0000256" key="1">
    <source>
        <dbReference type="ARBA" id="ARBA00022729"/>
    </source>
</evidence>
<reference evidence="3" key="2">
    <citation type="submission" date="2021-04" db="EMBL/GenBank/DDBJ databases">
        <authorList>
            <person name="Gilroy R."/>
        </authorList>
    </citation>
    <scope>NUCLEOTIDE SEQUENCE</scope>
    <source>
        <strain evidence="3">Gambia16-930</strain>
    </source>
</reference>
<reference evidence="3" key="1">
    <citation type="journal article" date="2021" name="PeerJ">
        <title>Extensive microbial diversity within the chicken gut microbiome revealed by metagenomics and culture.</title>
        <authorList>
            <person name="Gilroy R."/>
            <person name="Ravi A."/>
            <person name="Getino M."/>
            <person name="Pursley I."/>
            <person name="Horton D.L."/>
            <person name="Alikhan N.F."/>
            <person name="Baker D."/>
            <person name="Gharbi K."/>
            <person name="Hall N."/>
            <person name="Watson M."/>
            <person name="Adriaenssens E.M."/>
            <person name="Foster-Nyarko E."/>
            <person name="Jarju S."/>
            <person name="Secka A."/>
            <person name="Antonio M."/>
            <person name="Oren A."/>
            <person name="Chaudhuri R.R."/>
            <person name="La Ragione R."/>
            <person name="Hildebrand F."/>
            <person name="Pallen M.J."/>
        </authorList>
    </citation>
    <scope>NUCLEOTIDE SEQUENCE</scope>
    <source>
        <strain evidence="3">Gambia16-930</strain>
    </source>
</reference>
<protein>
    <submittedName>
        <fullName evidence="3">Porin family protein</fullName>
    </submittedName>
</protein>
<dbReference type="Proteomes" id="UP000824267">
    <property type="component" value="Unassembled WGS sequence"/>
</dbReference>
<dbReference type="AlphaFoldDB" id="A0A9D1UHK8"/>
<evidence type="ECO:0000259" key="2">
    <source>
        <dbReference type="Pfam" id="PF13505"/>
    </source>
</evidence>
<dbReference type="InterPro" id="IPR027385">
    <property type="entry name" value="Beta-barrel_OMP"/>
</dbReference>
<sequence>MKKFSIFFAFVLIAGMTCNAQLFKFGISAGLGDQAPIFEGSLSDKAPVRAGATAEFILPIIGLGVEGSLLYENSPLMYANTSMFTDRYSFLKIPVAVKWRIGIPLVKVFLTLGPYYSMSWDKDLKNSVNEDSFSFFGLETSVGAEILNKIHVRIGYNYPLFSDTQKVVYDRNSSIFLGLGYWF</sequence>
<feature type="domain" description="Outer membrane protein beta-barrel" evidence="2">
    <location>
        <begin position="9"/>
        <end position="183"/>
    </location>
</feature>
<dbReference type="Pfam" id="PF13505">
    <property type="entry name" value="OMP_b-brl"/>
    <property type="match status" value="1"/>
</dbReference>
<gene>
    <name evidence="3" type="ORF">IAC47_07410</name>
</gene>
<name>A0A9D1UHK8_9BACT</name>
<evidence type="ECO:0000313" key="4">
    <source>
        <dbReference type="Proteomes" id="UP000824267"/>
    </source>
</evidence>
<accession>A0A9D1UHK8</accession>